<organism evidence="7 8">
    <name type="scientific">Sulfuritalea hydrogenivorans sk43H</name>
    <dbReference type="NCBI Taxonomy" id="1223802"/>
    <lineage>
        <taxon>Bacteria</taxon>
        <taxon>Pseudomonadati</taxon>
        <taxon>Pseudomonadota</taxon>
        <taxon>Betaproteobacteria</taxon>
        <taxon>Nitrosomonadales</taxon>
        <taxon>Sterolibacteriaceae</taxon>
        <taxon>Sulfuritalea</taxon>
    </lineage>
</organism>
<dbReference type="InterPro" id="IPR050183">
    <property type="entry name" value="DsbB"/>
</dbReference>
<evidence type="ECO:0000313" key="8">
    <source>
        <dbReference type="Proteomes" id="UP000031637"/>
    </source>
</evidence>
<keyword evidence="5 6" id="KW-0472">Membrane</keyword>
<keyword evidence="4 6" id="KW-1133">Transmembrane helix</keyword>
<dbReference type="OrthoDB" id="3711263at2"/>
<sequence length="166" mass="17948">MDFLRLLFTPRGLFAATGLAALGLVAGGVVLAQTLNLAACPLCILQRMLYLLLALEAAAAWKLAGSPPARRAAALVMLATTLAGVWIAAYQTWLQRFAKGVSCTADQPWWEAFVNWAGSQWPLLFEASGLCSEAGWKFIGLSIAEWSLIAFTSMSIAMLMVLLRRN</sequence>
<dbReference type="InterPro" id="IPR003752">
    <property type="entry name" value="DiS_bond_form_DsbB/BdbC"/>
</dbReference>
<dbReference type="GO" id="GO:0006457">
    <property type="term" value="P:protein folding"/>
    <property type="evidence" value="ECO:0007669"/>
    <property type="project" value="InterPro"/>
</dbReference>
<dbReference type="STRING" id="1223802.SUTH_01731"/>
<dbReference type="Pfam" id="PF02600">
    <property type="entry name" value="DsbB"/>
    <property type="match status" value="1"/>
</dbReference>
<dbReference type="PANTHER" id="PTHR36570">
    <property type="entry name" value="DISULFIDE BOND FORMATION PROTEIN B"/>
    <property type="match status" value="1"/>
</dbReference>
<keyword evidence="2" id="KW-1003">Cell membrane</keyword>
<reference evidence="7 8" key="1">
    <citation type="journal article" date="2014" name="Syst. Appl. Microbiol.">
        <title>Complete genomes of freshwater sulfur oxidizers Sulfuricella denitrificans skB26 and Sulfuritalea hydrogenivorans sk43H: genetic insights into the sulfur oxidation pathway of betaproteobacteria.</title>
        <authorList>
            <person name="Watanabe T."/>
            <person name="Kojima H."/>
            <person name="Fukui M."/>
        </authorList>
    </citation>
    <scope>NUCLEOTIDE SEQUENCE [LARGE SCALE GENOMIC DNA]</scope>
    <source>
        <strain evidence="7">DSM22779</strain>
    </source>
</reference>
<dbReference type="EMBL" id="AP012547">
    <property type="protein sequence ID" value="BAO29523.1"/>
    <property type="molecule type" value="Genomic_DNA"/>
</dbReference>
<keyword evidence="8" id="KW-1185">Reference proteome</keyword>
<comment type="subcellular location">
    <subcellularLocation>
        <location evidence="1">Cell membrane</location>
        <topology evidence="1">Multi-pass membrane protein</topology>
    </subcellularLocation>
</comment>
<dbReference type="RefSeq" id="WP_041098583.1">
    <property type="nucleotide sequence ID" value="NZ_AP012547.1"/>
</dbReference>
<proteinExistence type="predicted"/>
<evidence type="ECO:0000256" key="6">
    <source>
        <dbReference type="SAM" id="Phobius"/>
    </source>
</evidence>
<dbReference type="KEGG" id="shd:SUTH_01731"/>
<dbReference type="GO" id="GO:0005886">
    <property type="term" value="C:plasma membrane"/>
    <property type="evidence" value="ECO:0007669"/>
    <property type="project" value="UniProtKB-SubCell"/>
</dbReference>
<dbReference type="Proteomes" id="UP000031637">
    <property type="component" value="Chromosome"/>
</dbReference>
<dbReference type="GO" id="GO:0015035">
    <property type="term" value="F:protein-disulfide reductase activity"/>
    <property type="evidence" value="ECO:0007669"/>
    <property type="project" value="InterPro"/>
</dbReference>
<feature type="transmembrane region" description="Helical" evidence="6">
    <location>
        <begin position="143"/>
        <end position="163"/>
    </location>
</feature>
<evidence type="ECO:0000256" key="3">
    <source>
        <dbReference type="ARBA" id="ARBA00022692"/>
    </source>
</evidence>
<gene>
    <name evidence="7" type="ORF">SUTH_01731</name>
</gene>
<dbReference type="SUPFAM" id="SSF158442">
    <property type="entry name" value="DsbB-like"/>
    <property type="match status" value="1"/>
</dbReference>
<dbReference type="HOGENOM" id="CLU_098660_1_0_4"/>
<evidence type="ECO:0000256" key="4">
    <source>
        <dbReference type="ARBA" id="ARBA00022989"/>
    </source>
</evidence>
<dbReference type="Gene3D" id="1.20.1550.10">
    <property type="entry name" value="DsbB-like"/>
    <property type="match status" value="1"/>
</dbReference>
<dbReference type="InterPro" id="IPR023380">
    <property type="entry name" value="DsbB-like_sf"/>
</dbReference>
<dbReference type="AlphaFoldDB" id="W0SHW3"/>
<evidence type="ECO:0000256" key="1">
    <source>
        <dbReference type="ARBA" id="ARBA00004651"/>
    </source>
</evidence>
<feature type="transmembrane region" description="Helical" evidence="6">
    <location>
        <begin position="72"/>
        <end position="90"/>
    </location>
</feature>
<accession>W0SHW3</accession>
<evidence type="ECO:0000313" key="7">
    <source>
        <dbReference type="EMBL" id="BAO29523.1"/>
    </source>
</evidence>
<name>W0SHW3_9PROT</name>
<keyword evidence="3 6" id="KW-0812">Transmembrane</keyword>
<evidence type="ECO:0000256" key="2">
    <source>
        <dbReference type="ARBA" id="ARBA00022475"/>
    </source>
</evidence>
<protein>
    <submittedName>
        <fullName evidence="7">Disulphide bond formation protein DsbB</fullName>
    </submittedName>
</protein>
<evidence type="ECO:0000256" key="5">
    <source>
        <dbReference type="ARBA" id="ARBA00023136"/>
    </source>
</evidence>
<dbReference type="PANTHER" id="PTHR36570:SF3">
    <property type="entry name" value="DISULFIDE BOND FORMATION PROTEIN B"/>
    <property type="match status" value="1"/>
</dbReference>
<feature type="transmembrane region" description="Helical" evidence="6">
    <location>
        <begin position="48"/>
        <end position="65"/>
    </location>
</feature>